<keyword evidence="4" id="KW-0812">Transmembrane</keyword>
<feature type="transmembrane region" description="Helical" evidence="4">
    <location>
        <begin position="591"/>
        <end position="609"/>
    </location>
</feature>
<dbReference type="Gene3D" id="3.40.50.1820">
    <property type="entry name" value="alpha/beta hydrolase"/>
    <property type="match status" value="1"/>
</dbReference>
<feature type="domain" description="Carboxylesterase type B" evidence="5">
    <location>
        <begin position="26"/>
        <end position="561"/>
    </location>
</feature>
<dbReference type="Proteomes" id="UP001347796">
    <property type="component" value="Unassembled WGS sequence"/>
</dbReference>
<keyword evidence="7" id="KW-1185">Reference proteome</keyword>
<dbReference type="InterPro" id="IPR029058">
    <property type="entry name" value="AB_hydrolase_fold"/>
</dbReference>
<evidence type="ECO:0000256" key="1">
    <source>
        <dbReference type="ARBA" id="ARBA00005964"/>
    </source>
</evidence>
<dbReference type="EMBL" id="JAZGQO010000014">
    <property type="protein sequence ID" value="KAK6171287.1"/>
    <property type="molecule type" value="Genomic_DNA"/>
</dbReference>
<sequence length="612" mass="69109">MTKEVKILLLFGSCLVFVNQAKIIITSTADAGIIKGKTKTVSIDDNNVTVVQYLGIPFAEPLERFQHSVLKSRNVTDVFEAYDYGPSCLQVIYVAGQSTKMDEDCLRLNIFTPYNASRGNQQYPVMVFIYGGGFVSGDSSLYGGELLTGYTDVILVTINYRLGPFGFLSTGDEHAPGNVGIIDQRTALRWVNANIDSFGGNSSMITIFGSSAGSSSVMYHMLFENETLFQRGIAQSGSLNSPFAQSTPEGNFKQAKKLAMLLNCSLPTMDREMTSEQIVRCLKNTTVQDMLKYGYGLEDFTWAPSYPLDKLDTVQWPQKPNHTGELKNIYQSKDLFLGTDGYEGHSMFQFIGVGMIEKMKNGSTEELRTIFRNFVENSAVLKTKAPDSNSLEAMVDAVMHLYTNAENPNDVNFNLKQVSDFLTDIWFLLPAYKDTASHAYMNGKTKTYQYEFNHRYPYMPPGNEWLKGATHGQELIYIFGFPDSMKLNGFTKEQAAAEWPFCKMVMDYWTNFAKSGNPNKPRTVPQEWRPYTNDKQEYLYFPNSGNPEIKKYIHARRVTFWQDYVPQLLKRTTLQPPPPPPMCPASSATQTSLNGFLYISLVFILSVFYRHD</sequence>
<keyword evidence="4" id="KW-1133">Transmembrane helix</keyword>
<dbReference type="GO" id="GO:0016787">
    <property type="term" value="F:hydrolase activity"/>
    <property type="evidence" value="ECO:0007669"/>
    <property type="project" value="UniProtKB-KW"/>
</dbReference>
<comment type="caution">
    <text evidence="6">The sequence shown here is derived from an EMBL/GenBank/DDBJ whole genome shotgun (WGS) entry which is preliminary data.</text>
</comment>
<dbReference type="PANTHER" id="PTHR43903">
    <property type="entry name" value="NEUROLIGIN"/>
    <property type="match status" value="1"/>
</dbReference>
<dbReference type="AlphaFoldDB" id="A0AAN8J6L6"/>
<dbReference type="InterPro" id="IPR002018">
    <property type="entry name" value="CarbesteraseB"/>
</dbReference>
<feature type="signal peptide" evidence="3">
    <location>
        <begin position="1"/>
        <end position="20"/>
    </location>
</feature>
<gene>
    <name evidence="6" type="ORF">SNE40_019510</name>
</gene>
<name>A0AAN8J6L6_PATCE</name>
<dbReference type="InterPro" id="IPR019826">
    <property type="entry name" value="Carboxylesterase_B_AS"/>
</dbReference>
<comment type="similarity">
    <text evidence="1 3">Belongs to the type-B carboxylesterase/lipase family.</text>
</comment>
<feature type="chain" id="PRO_5042663514" description="Carboxylic ester hydrolase" evidence="3">
    <location>
        <begin position="21"/>
        <end position="612"/>
    </location>
</feature>
<keyword evidence="2 3" id="KW-0378">Hydrolase</keyword>
<dbReference type="PROSITE" id="PS00122">
    <property type="entry name" value="CARBOXYLESTERASE_B_1"/>
    <property type="match status" value="1"/>
</dbReference>
<evidence type="ECO:0000256" key="2">
    <source>
        <dbReference type="ARBA" id="ARBA00022801"/>
    </source>
</evidence>
<dbReference type="Pfam" id="PF00135">
    <property type="entry name" value="COesterase"/>
    <property type="match status" value="1"/>
</dbReference>
<dbReference type="InterPro" id="IPR051093">
    <property type="entry name" value="Neuroligin/BSAL"/>
</dbReference>
<keyword evidence="4" id="KW-0472">Membrane</keyword>
<keyword evidence="3" id="KW-0732">Signal</keyword>
<evidence type="ECO:0000256" key="3">
    <source>
        <dbReference type="RuleBase" id="RU361235"/>
    </source>
</evidence>
<evidence type="ECO:0000313" key="7">
    <source>
        <dbReference type="Proteomes" id="UP001347796"/>
    </source>
</evidence>
<evidence type="ECO:0000313" key="6">
    <source>
        <dbReference type="EMBL" id="KAK6171287.1"/>
    </source>
</evidence>
<reference evidence="6 7" key="1">
    <citation type="submission" date="2024-01" db="EMBL/GenBank/DDBJ databases">
        <title>The genome of the rayed Mediterranean limpet Patella caerulea (Linnaeus, 1758).</title>
        <authorList>
            <person name="Anh-Thu Weber A."/>
            <person name="Halstead-Nussloch G."/>
        </authorList>
    </citation>
    <scope>NUCLEOTIDE SEQUENCE [LARGE SCALE GENOMIC DNA]</scope>
    <source>
        <strain evidence="6">AATW-2023a</strain>
        <tissue evidence="6">Whole specimen</tissue>
    </source>
</reference>
<organism evidence="6 7">
    <name type="scientific">Patella caerulea</name>
    <name type="common">Rayed Mediterranean limpet</name>
    <dbReference type="NCBI Taxonomy" id="87958"/>
    <lineage>
        <taxon>Eukaryota</taxon>
        <taxon>Metazoa</taxon>
        <taxon>Spiralia</taxon>
        <taxon>Lophotrochozoa</taxon>
        <taxon>Mollusca</taxon>
        <taxon>Gastropoda</taxon>
        <taxon>Patellogastropoda</taxon>
        <taxon>Patelloidea</taxon>
        <taxon>Patellidae</taxon>
        <taxon>Patella</taxon>
    </lineage>
</organism>
<dbReference type="SUPFAM" id="SSF53474">
    <property type="entry name" value="alpha/beta-Hydrolases"/>
    <property type="match status" value="1"/>
</dbReference>
<proteinExistence type="inferred from homology"/>
<protein>
    <recommendedName>
        <fullName evidence="3">Carboxylic ester hydrolase</fullName>
        <ecNumber evidence="3">3.1.1.-</ecNumber>
    </recommendedName>
</protein>
<evidence type="ECO:0000259" key="5">
    <source>
        <dbReference type="Pfam" id="PF00135"/>
    </source>
</evidence>
<dbReference type="EC" id="3.1.1.-" evidence="3"/>
<evidence type="ECO:0000256" key="4">
    <source>
        <dbReference type="SAM" id="Phobius"/>
    </source>
</evidence>
<accession>A0AAN8J6L6</accession>